<dbReference type="OrthoDB" id="10261212at2759"/>
<comment type="caution">
    <text evidence="3">The sequence shown here is derived from an EMBL/GenBank/DDBJ whole genome shotgun (WGS) entry which is preliminary data.</text>
</comment>
<feature type="region of interest" description="Disordered" evidence="1">
    <location>
        <begin position="316"/>
        <end position="337"/>
    </location>
</feature>
<evidence type="ECO:0000313" key="3">
    <source>
        <dbReference type="EMBL" id="KAI3433619.1"/>
    </source>
</evidence>
<dbReference type="Proteomes" id="UP001055712">
    <property type="component" value="Unassembled WGS sequence"/>
</dbReference>
<evidence type="ECO:0000259" key="2">
    <source>
        <dbReference type="Pfam" id="PF04424"/>
    </source>
</evidence>
<dbReference type="Pfam" id="PF04424">
    <property type="entry name" value="MINDY_DUB"/>
    <property type="match status" value="1"/>
</dbReference>
<feature type="region of interest" description="Disordered" evidence="1">
    <location>
        <begin position="241"/>
        <end position="270"/>
    </location>
</feature>
<reference evidence="3" key="1">
    <citation type="journal article" date="2019" name="Plant J.">
        <title>Chlorella vulgaris genome assembly and annotation reveals the molecular basis for metabolic acclimation to high light conditions.</title>
        <authorList>
            <person name="Cecchin M."/>
            <person name="Marcolungo L."/>
            <person name="Rossato M."/>
            <person name="Girolomoni L."/>
            <person name="Cosentino E."/>
            <person name="Cuine S."/>
            <person name="Li-Beisson Y."/>
            <person name="Delledonne M."/>
            <person name="Ballottari M."/>
        </authorList>
    </citation>
    <scope>NUCLEOTIDE SEQUENCE</scope>
    <source>
        <strain evidence="3">211/11P</strain>
    </source>
</reference>
<dbReference type="GO" id="GO:0005829">
    <property type="term" value="C:cytosol"/>
    <property type="evidence" value="ECO:0007669"/>
    <property type="project" value="TreeGrafter"/>
</dbReference>
<feature type="region of interest" description="Disordered" evidence="1">
    <location>
        <begin position="172"/>
        <end position="199"/>
    </location>
</feature>
<feature type="compositionally biased region" description="Polar residues" evidence="1">
    <location>
        <begin position="175"/>
        <end position="186"/>
    </location>
</feature>
<feature type="compositionally biased region" description="Gly residues" evidence="1">
    <location>
        <begin position="508"/>
        <end position="538"/>
    </location>
</feature>
<feature type="region of interest" description="Disordered" evidence="1">
    <location>
        <begin position="486"/>
        <end position="543"/>
    </location>
</feature>
<dbReference type="GO" id="GO:0071944">
    <property type="term" value="C:cell periphery"/>
    <property type="evidence" value="ECO:0007669"/>
    <property type="project" value="TreeGrafter"/>
</dbReference>
<evidence type="ECO:0000313" key="4">
    <source>
        <dbReference type="Proteomes" id="UP001055712"/>
    </source>
</evidence>
<feature type="region of interest" description="Disordered" evidence="1">
    <location>
        <begin position="688"/>
        <end position="761"/>
    </location>
</feature>
<feature type="region of interest" description="Disordered" evidence="1">
    <location>
        <begin position="407"/>
        <end position="444"/>
    </location>
</feature>
<dbReference type="InterPro" id="IPR033979">
    <property type="entry name" value="MINDY_domain"/>
</dbReference>
<dbReference type="EMBL" id="SIDB01000004">
    <property type="protein sequence ID" value="KAI3433619.1"/>
    <property type="molecule type" value="Genomic_DNA"/>
</dbReference>
<dbReference type="PANTHER" id="PTHR18063:SF6">
    <property type="entry name" value="UBIQUITIN CARBOXYL-TERMINAL HYDROLASE"/>
    <property type="match status" value="1"/>
</dbReference>
<feature type="compositionally biased region" description="Low complexity" evidence="1">
    <location>
        <begin position="248"/>
        <end position="262"/>
    </location>
</feature>
<dbReference type="InterPro" id="IPR007518">
    <property type="entry name" value="MINDY"/>
</dbReference>
<keyword evidence="4" id="KW-1185">Reference proteome</keyword>
<organism evidence="3 4">
    <name type="scientific">Chlorella vulgaris</name>
    <name type="common">Green alga</name>
    <dbReference type="NCBI Taxonomy" id="3077"/>
    <lineage>
        <taxon>Eukaryota</taxon>
        <taxon>Viridiplantae</taxon>
        <taxon>Chlorophyta</taxon>
        <taxon>core chlorophytes</taxon>
        <taxon>Trebouxiophyceae</taxon>
        <taxon>Chlorellales</taxon>
        <taxon>Chlorellaceae</taxon>
        <taxon>Chlorella clade</taxon>
        <taxon>Chlorella</taxon>
    </lineage>
</organism>
<gene>
    <name evidence="3" type="ORF">D9Q98_003428</name>
</gene>
<reference evidence="3" key="2">
    <citation type="submission" date="2020-11" db="EMBL/GenBank/DDBJ databases">
        <authorList>
            <person name="Cecchin M."/>
            <person name="Marcolungo L."/>
            <person name="Rossato M."/>
            <person name="Girolomoni L."/>
            <person name="Cosentino E."/>
            <person name="Cuine S."/>
            <person name="Li-Beisson Y."/>
            <person name="Delledonne M."/>
            <person name="Ballottari M."/>
        </authorList>
    </citation>
    <scope>NUCLEOTIDE SEQUENCE</scope>
    <source>
        <strain evidence="3">211/11P</strain>
        <tissue evidence="3">Whole cell</tissue>
    </source>
</reference>
<feature type="domain" description="MINDY deubiquitinase" evidence="2">
    <location>
        <begin position="5"/>
        <end position="633"/>
    </location>
</feature>
<dbReference type="GO" id="GO:1990380">
    <property type="term" value="F:K48-linked deubiquitinase activity"/>
    <property type="evidence" value="ECO:0007669"/>
    <property type="project" value="InterPro"/>
</dbReference>
<dbReference type="GO" id="GO:0004843">
    <property type="term" value="F:cysteine-type deubiquitinase activity"/>
    <property type="evidence" value="ECO:0007669"/>
    <property type="project" value="InterPro"/>
</dbReference>
<feature type="compositionally biased region" description="Low complexity" evidence="1">
    <location>
        <begin position="486"/>
        <end position="507"/>
    </location>
</feature>
<accession>A0A9D4TSI5</accession>
<evidence type="ECO:0000256" key="1">
    <source>
        <dbReference type="SAM" id="MobiDB-lite"/>
    </source>
</evidence>
<dbReference type="AlphaFoldDB" id="A0A9D4TSI5"/>
<feature type="compositionally biased region" description="Polar residues" evidence="1">
    <location>
        <begin position="316"/>
        <end position="327"/>
    </location>
</feature>
<proteinExistence type="predicted"/>
<sequence>MAETNHKVKVINFKGRRVPIMLQDINGPCPLLAIANVLLLRNQLQLPSGVGEVSQARLVEMVAGRLLDVNSLDGKPGVSEEHVASLQQHLAEAIGLLPQLCTGVDVNPRLHDIRGFEYTRETAVFDLLDIQLVHGWVVDPQDTATAAAIGAKSYNELTVQLVTALGSAATPKRLTPTTSLKGTRQPGSGEVPGLDPLGSSGSAAAMAAAVVQQHQQAMHVPGQRINAAMLSAALRDTLHLAPSPPAAATPQTQREGEASSGGSERGAEGGEEVLWDTARTVSHASMNTSDSMLSMHSVVNRMLTDLVADAFTATPATSRSTTLRSQRGTAGGGAPALLEEGSFGLDLEEGGDAEQEATSALQPSVKLMLTAVGGQDAARPVRVTLLCSDGNSQSQLISPFDGPAAWASLAPGSAGQQQSQDPATPPASMELRESEVQQHVQQLAARQREYQQRLLARLQEQGAADGAGSPTHATLAAAASDLANPQAAQQAAGSDAPAASTSAAEAAPGGGDSLPAGEGEGAIGSRGGGGNTTGGSEGSPGESAMRDALLVQQFLDSSPSQLTYHGLAALHEGLRPNQLAVFFRNNHFNTVFRGPGDQLFILATDEGFQFEADVVWEALDSVDGDTQLVDAEFRPFRPHASQQAAQDRQAAAQDAEWAEVAAAAAASGGDTHDADMALAMQLQAEEEERVQLEQQRRQQAQARQQEDQRRQAQHQAQQQQQQQAAAASQPAQRRASSAGSEGSSAARKKKEKKSSSDCCIQ</sequence>
<protein>
    <recommendedName>
        <fullName evidence="2">MINDY deubiquitinase domain-containing protein</fullName>
    </recommendedName>
</protein>
<name>A0A9D4TSI5_CHLVU</name>
<feature type="compositionally biased region" description="Low complexity" evidence="1">
    <location>
        <begin position="713"/>
        <end position="745"/>
    </location>
</feature>
<dbReference type="PANTHER" id="PTHR18063">
    <property type="entry name" value="NF-E2 INDUCIBLE PROTEIN"/>
    <property type="match status" value="1"/>
</dbReference>
<dbReference type="GO" id="GO:0071108">
    <property type="term" value="P:protein K48-linked deubiquitination"/>
    <property type="evidence" value="ECO:0007669"/>
    <property type="project" value="TreeGrafter"/>
</dbReference>
<dbReference type="GO" id="GO:0016807">
    <property type="term" value="F:cysteine-type carboxypeptidase activity"/>
    <property type="evidence" value="ECO:0007669"/>
    <property type="project" value="TreeGrafter"/>
</dbReference>